<comment type="caution">
    <text evidence="4">The sequence shown here is derived from an EMBL/GenBank/DDBJ whole genome shotgun (WGS) entry which is preliminary data.</text>
</comment>
<keyword evidence="5" id="KW-1185">Reference proteome</keyword>
<reference evidence="4" key="2">
    <citation type="submission" date="2023-01" db="EMBL/GenBank/DDBJ databases">
        <authorList>
            <person name="Sun Q."/>
            <person name="Evtushenko L."/>
        </authorList>
    </citation>
    <scope>NUCLEOTIDE SEQUENCE</scope>
    <source>
        <strain evidence="4">VKM Ac-2007</strain>
    </source>
</reference>
<dbReference type="GO" id="GO:0016740">
    <property type="term" value="F:transferase activity"/>
    <property type="evidence" value="ECO:0007669"/>
    <property type="project" value="UniProtKB-KW"/>
</dbReference>
<dbReference type="PANTHER" id="PTHR48090:SF8">
    <property type="entry name" value="GLYCOSYLTRANSFERASE CSBB-RELATED"/>
    <property type="match status" value="1"/>
</dbReference>
<gene>
    <name evidence="4" type="ORF">GCM10017600_87410</name>
</gene>
<keyword evidence="4" id="KW-0808">Transferase</keyword>
<dbReference type="AlphaFoldDB" id="A0A9W6MIT5"/>
<dbReference type="Proteomes" id="UP001143474">
    <property type="component" value="Unassembled WGS sequence"/>
</dbReference>
<dbReference type="RefSeq" id="WP_271223546.1">
    <property type="nucleotide sequence ID" value="NZ_BAAAVD010000013.1"/>
</dbReference>
<dbReference type="Gene3D" id="3.90.550.10">
    <property type="entry name" value="Spore Coat Polysaccharide Biosynthesis Protein SpsA, Chain A"/>
    <property type="match status" value="1"/>
</dbReference>
<dbReference type="InterPro" id="IPR001173">
    <property type="entry name" value="Glyco_trans_2-like"/>
</dbReference>
<dbReference type="GO" id="GO:0005886">
    <property type="term" value="C:plasma membrane"/>
    <property type="evidence" value="ECO:0007669"/>
    <property type="project" value="TreeGrafter"/>
</dbReference>
<organism evidence="4 5">
    <name type="scientific">Streptosporangium carneum</name>
    <dbReference type="NCBI Taxonomy" id="47481"/>
    <lineage>
        <taxon>Bacteria</taxon>
        <taxon>Bacillati</taxon>
        <taxon>Actinomycetota</taxon>
        <taxon>Actinomycetes</taxon>
        <taxon>Streptosporangiales</taxon>
        <taxon>Streptosporangiaceae</taxon>
        <taxon>Streptosporangium</taxon>
    </lineage>
</organism>
<evidence type="ECO:0000256" key="2">
    <source>
        <dbReference type="SAM" id="Phobius"/>
    </source>
</evidence>
<feature type="transmembrane region" description="Helical" evidence="2">
    <location>
        <begin position="232"/>
        <end position="256"/>
    </location>
</feature>
<proteinExistence type="inferred from homology"/>
<protein>
    <submittedName>
        <fullName evidence="4">Glycosyl transferase</fullName>
    </submittedName>
</protein>
<dbReference type="SUPFAM" id="SSF53448">
    <property type="entry name" value="Nucleotide-diphospho-sugar transferases"/>
    <property type="match status" value="1"/>
</dbReference>
<reference evidence="4" key="1">
    <citation type="journal article" date="2014" name="Int. J. Syst. Evol. Microbiol.">
        <title>Complete genome sequence of Corynebacterium casei LMG S-19264T (=DSM 44701T), isolated from a smear-ripened cheese.</title>
        <authorList>
            <consortium name="US DOE Joint Genome Institute (JGI-PGF)"/>
            <person name="Walter F."/>
            <person name="Albersmeier A."/>
            <person name="Kalinowski J."/>
            <person name="Ruckert C."/>
        </authorList>
    </citation>
    <scope>NUCLEOTIDE SEQUENCE</scope>
    <source>
        <strain evidence="4">VKM Ac-2007</strain>
    </source>
</reference>
<feature type="domain" description="Glycosyltransferase 2-like" evidence="3">
    <location>
        <begin position="3"/>
        <end position="168"/>
    </location>
</feature>
<evidence type="ECO:0000256" key="1">
    <source>
        <dbReference type="ARBA" id="ARBA00006739"/>
    </source>
</evidence>
<dbReference type="CDD" id="cd04187">
    <property type="entry name" value="DPM1_like_bac"/>
    <property type="match status" value="1"/>
</dbReference>
<name>A0A9W6MIT5_9ACTN</name>
<feature type="transmembrane region" description="Helical" evidence="2">
    <location>
        <begin position="268"/>
        <end position="291"/>
    </location>
</feature>
<dbReference type="InterPro" id="IPR050256">
    <property type="entry name" value="Glycosyltransferase_2"/>
</dbReference>
<dbReference type="PANTHER" id="PTHR48090">
    <property type="entry name" value="UNDECAPRENYL-PHOSPHATE 4-DEOXY-4-FORMAMIDO-L-ARABINOSE TRANSFERASE-RELATED"/>
    <property type="match status" value="1"/>
</dbReference>
<dbReference type="EMBL" id="BSEV01000048">
    <property type="protein sequence ID" value="GLK15328.1"/>
    <property type="molecule type" value="Genomic_DNA"/>
</dbReference>
<sequence>MFSVIIPVYRNAESIPWLISELTGVSATVEERHGMPVEFVFVVDASPDDSFALLEKALPQAPFRSQLLLHARNFGSFAAIRTGLRAAQGDYFAVIAADLQEPPDLLVRFLDRLVNDDLDVVAGVREGRDDPGMSRFSANVFWAFYRRFVVRDIPAGGVDVFGCNRRIRDELLRLEEANSSLVGLVYWLGFRRGEVPYERRARVHGKSTWTLGKKVDYLLDSVFAFTDLPIRVLTVLGALGCAVAACLAVFVVVMRLTGEIEAAGYTTTILVITFFGALNTLGLGFIGSYAWRSYENTKRRPLALVRTARAFDGAPEAVSPFLLTGRRA</sequence>
<comment type="similarity">
    <text evidence="1">Belongs to the glycosyltransferase 2 family.</text>
</comment>
<keyword evidence="2" id="KW-1133">Transmembrane helix</keyword>
<keyword evidence="2" id="KW-0812">Transmembrane</keyword>
<keyword evidence="2" id="KW-0472">Membrane</keyword>
<evidence type="ECO:0000259" key="3">
    <source>
        <dbReference type="Pfam" id="PF00535"/>
    </source>
</evidence>
<dbReference type="InterPro" id="IPR029044">
    <property type="entry name" value="Nucleotide-diphossugar_trans"/>
</dbReference>
<evidence type="ECO:0000313" key="4">
    <source>
        <dbReference type="EMBL" id="GLK15328.1"/>
    </source>
</evidence>
<accession>A0A9W6MIT5</accession>
<evidence type="ECO:0000313" key="5">
    <source>
        <dbReference type="Proteomes" id="UP001143474"/>
    </source>
</evidence>
<dbReference type="Pfam" id="PF00535">
    <property type="entry name" value="Glycos_transf_2"/>
    <property type="match status" value="1"/>
</dbReference>